<organism evidence="1 2">
    <name type="scientific">Tahibacter soli</name>
    <dbReference type="NCBI Taxonomy" id="2983605"/>
    <lineage>
        <taxon>Bacteria</taxon>
        <taxon>Pseudomonadati</taxon>
        <taxon>Pseudomonadota</taxon>
        <taxon>Gammaproteobacteria</taxon>
        <taxon>Lysobacterales</taxon>
        <taxon>Rhodanobacteraceae</taxon>
        <taxon>Tahibacter</taxon>
    </lineage>
</organism>
<keyword evidence="2" id="KW-1185">Reference proteome</keyword>
<gene>
    <name evidence="1" type="ORF">OD750_018400</name>
</gene>
<reference evidence="1" key="1">
    <citation type="submission" date="2023-02" db="EMBL/GenBank/DDBJ databases">
        <title>Tahibacter soli sp. nov. isolated from soil.</title>
        <authorList>
            <person name="Baek J.H."/>
            <person name="Lee J.K."/>
            <person name="Choi D.G."/>
            <person name="Jeon C.O."/>
        </authorList>
    </citation>
    <scope>NUCLEOTIDE SEQUENCE</scope>
    <source>
        <strain evidence="1">BL</strain>
    </source>
</reference>
<dbReference type="AlphaFoldDB" id="A0A9X4BHS0"/>
<sequence length="301" mass="30924">MRVDVRYAALDDQAEQRVRIAARLLAAHGRQARVAAWDGTRCDAVVVAFDDGYGQRVLEIARRRGVAVVAADGCAAHLAAALQQALVAARGAETPADRVDDGVAARTGRESPCGAAGLVLLAGDAYRGADVGAVVGGRAIVLNGAAGRVAGDSLSDLLAARDHLGDADWQLRALPPGRRGATSDAAMSLDAFFVTGALRAKRTLPAFAAGTYALREWPDLGTAPEALAGLRVAQRLMRAPSAPPALAAAGIAGDEVNACLWAFRASNLLIDAEPAPPAPAAEPAARPLLARIAARFGLLAR</sequence>
<dbReference type="Proteomes" id="UP001139971">
    <property type="component" value="Unassembled WGS sequence"/>
</dbReference>
<name>A0A9X4BHS0_9GAMM</name>
<comment type="caution">
    <text evidence="1">The sequence shown here is derived from an EMBL/GenBank/DDBJ whole genome shotgun (WGS) entry which is preliminary data.</text>
</comment>
<protein>
    <submittedName>
        <fullName evidence="1">Uncharacterized protein</fullName>
    </submittedName>
</protein>
<proteinExistence type="predicted"/>
<dbReference type="RefSeq" id="WP_263542263.1">
    <property type="nucleotide sequence ID" value="NZ_JAOVZO020000018.1"/>
</dbReference>
<accession>A0A9X4BHS0</accession>
<evidence type="ECO:0000313" key="1">
    <source>
        <dbReference type="EMBL" id="MDC8014520.1"/>
    </source>
</evidence>
<evidence type="ECO:0000313" key="2">
    <source>
        <dbReference type="Proteomes" id="UP001139971"/>
    </source>
</evidence>
<dbReference type="EMBL" id="JAOVZO020000018">
    <property type="protein sequence ID" value="MDC8014520.1"/>
    <property type="molecule type" value="Genomic_DNA"/>
</dbReference>